<protein>
    <submittedName>
        <fullName evidence="1">Uncharacterized protein</fullName>
    </submittedName>
</protein>
<keyword evidence="2" id="KW-1185">Reference proteome</keyword>
<sequence>MAGAAYQRKRNDSLTPASAVLGVGGAVSNPDGLFPASFSNSRAVVWAGGSAAPSSARPDTLIRENPRPVAAVRCFMRTVFTYEIVYENPLLNARARAVCSERRKRKVFEARPAAPKSAEIKVSVFRREVASSRARRRRRRLIKIHGRPATEIKTEMISPRAPAPAAPGTRLDTRSGRNLLMLNLVSRCESVRSDGVTSSSRIAKRRKPHQSIAVDVVTATIDRLYLTMKATFMRVVNKYTTYTPQITGKAYSLLREGSSFTEFILEYKLTLTRQEKTREQQVADFLEKNDGNELLLHEVVSGNGLKSSLIASSKIIET</sequence>
<name>A0A4C1UGM9_EUMVA</name>
<organism evidence="1 2">
    <name type="scientific">Eumeta variegata</name>
    <name type="common">Bagworm moth</name>
    <name type="synonym">Eumeta japonica</name>
    <dbReference type="NCBI Taxonomy" id="151549"/>
    <lineage>
        <taxon>Eukaryota</taxon>
        <taxon>Metazoa</taxon>
        <taxon>Ecdysozoa</taxon>
        <taxon>Arthropoda</taxon>
        <taxon>Hexapoda</taxon>
        <taxon>Insecta</taxon>
        <taxon>Pterygota</taxon>
        <taxon>Neoptera</taxon>
        <taxon>Endopterygota</taxon>
        <taxon>Lepidoptera</taxon>
        <taxon>Glossata</taxon>
        <taxon>Ditrysia</taxon>
        <taxon>Tineoidea</taxon>
        <taxon>Psychidae</taxon>
        <taxon>Oiketicinae</taxon>
        <taxon>Eumeta</taxon>
    </lineage>
</organism>
<accession>A0A4C1UGM9</accession>
<comment type="caution">
    <text evidence="1">The sequence shown here is derived from an EMBL/GenBank/DDBJ whole genome shotgun (WGS) entry which is preliminary data.</text>
</comment>
<dbReference type="Proteomes" id="UP000299102">
    <property type="component" value="Unassembled WGS sequence"/>
</dbReference>
<evidence type="ECO:0000313" key="2">
    <source>
        <dbReference type="Proteomes" id="UP000299102"/>
    </source>
</evidence>
<dbReference type="EMBL" id="BGZK01000169">
    <property type="protein sequence ID" value="GBP25074.1"/>
    <property type="molecule type" value="Genomic_DNA"/>
</dbReference>
<dbReference type="AlphaFoldDB" id="A0A4C1UGM9"/>
<gene>
    <name evidence="1" type="ORF">EVAR_19554_1</name>
</gene>
<reference evidence="1 2" key="1">
    <citation type="journal article" date="2019" name="Commun. Biol.">
        <title>The bagworm genome reveals a unique fibroin gene that provides high tensile strength.</title>
        <authorList>
            <person name="Kono N."/>
            <person name="Nakamura H."/>
            <person name="Ohtoshi R."/>
            <person name="Tomita M."/>
            <person name="Numata K."/>
            <person name="Arakawa K."/>
        </authorList>
    </citation>
    <scope>NUCLEOTIDE SEQUENCE [LARGE SCALE GENOMIC DNA]</scope>
</reference>
<evidence type="ECO:0000313" key="1">
    <source>
        <dbReference type="EMBL" id="GBP25074.1"/>
    </source>
</evidence>
<proteinExistence type="predicted"/>